<dbReference type="EMBL" id="CAUYUJ010013891">
    <property type="protein sequence ID" value="CAK0836868.1"/>
    <property type="molecule type" value="Genomic_DNA"/>
</dbReference>
<evidence type="ECO:0000313" key="2">
    <source>
        <dbReference type="EMBL" id="CAK0836868.1"/>
    </source>
</evidence>
<gene>
    <name evidence="2" type="ORF">PCOR1329_LOCUS33233</name>
</gene>
<keyword evidence="3" id="KW-1185">Reference proteome</keyword>
<protein>
    <submittedName>
        <fullName evidence="2">Uncharacterized protein</fullName>
    </submittedName>
</protein>
<organism evidence="2 3">
    <name type="scientific">Prorocentrum cordatum</name>
    <dbReference type="NCBI Taxonomy" id="2364126"/>
    <lineage>
        <taxon>Eukaryota</taxon>
        <taxon>Sar</taxon>
        <taxon>Alveolata</taxon>
        <taxon>Dinophyceae</taxon>
        <taxon>Prorocentrales</taxon>
        <taxon>Prorocentraceae</taxon>
        <taxon>Prorocentrum</taxon>
    </lineage>
</organism>
<proteinExistence type="predicted"/>
<reference evidence="2" key="1">
    <citation type="submission" date="2023-10" db="EMBL/GenBank/DDBJ databases">
        <authorList>
            <person name="Chen Y."/>
            <person name="Shah S."/>
            <person name="Dougan E. K."/>
            <person name="Thang M."/>
            <person name="Chan C."/>
        </authorList>
    </citation>
    <scope>NUCLEOTIDE SEQUENCE [LARGE SCALE GENOMIC DNA]</scope>
</reference>
<sequence>MGLELRAGARVLVQWRAQEDYQVRLLLRLSDAAEHERELGAPPMSPTSPVWMAATPDEDIYPHELEVPSLHALAPCDRMGQPRWRDRVGGSGRLVARPTCGDQWFPPPLVFMELLESCGATAPEAAEASALAARPEGLTALGGTATPSEGLGRGSGKLPAVGNQRWLITASEDDSEVNVLADFEGCEWYAMSGGLAIAKAGGKCYLVKAVTGKEAESSMGARAMPILHGLDGERRRVFKDAVRGMAETAWSGWPVKGPRTALWCVRSHAEQDSRPRARRSKWRAECGLGPGDVGASDHELAMRAPELGAGFDQLNLTELSLVELLVRRAQLAEWRRRGRLLKGSGDEYLEGEYLYMGASETRGLQMACPTLVENAQAELHREATLMEEKRKLREGDAVARPGLGQRRQQGAARRGGDAGGGDQQAPGEAERLPHRQTRCRRGRRPIAHGGRSGAAALPCARARP</sequence>
<accession>A0ABN9SWE2</accession>
<feature type="region of interest" description="Disordered" evidence="1">
    <location>
        <begin position="389"/>
        <end position="464"/>
    </location>
</feature>
<feature type="compositionally biased region" description="Basic residues" evidence="1">
    <location>
        <begin position="434"/>
        <end position="446"/>
    </location>
</feature>
<evidence type="ECO:0000313" key="3">
    <source>
        <dbReference type="Proteomes" id="UP001189429"/>
    </source>
</evidence>
<comment type="caution">
    <text evidence="2">The sequence shown here is derived from an EMBL/GenBank/DDBJ whole genome shotgun (WGS) entry which is preliminary data.</text>
</comment>
<feature type="compositionally biased region" description="Low complexity" evidence="1">
    <location>
        <begin position="399"/>
        <end position="412"/>
    </location>
</feature>
<dbReference type="Proteomes" id="UP001189429">
    <property type="component" value="Unassembled WGS sequence"/>
</dbReference>
<evidence type="ECO:0000256" key="1">
    <source>
        <dbReference type="SAM" id="MobiDB-lite"/>
    </source>
</evidence>
<name>A0ABN9SWE2_9DINO</name>